<dbReference type="InterPro" id="IPR018484">
    <property type="entry name" value="FGGY_N"/>
</dbReference>
<evidence type="ECO:0000256" key="3">
    <source>
        <dbReference type="ARBA" id="ARBA00012099"/>
    </source>
</evidence>
<keyword evidence="4" id="KW-0808">Transferase</keyword>
<dbReference type="CDD" id="cd07786">
    <property type="entry name" value="FGGY_EcGK_like"/>
    <property type="match status" value="1"/>
</dbReference>
<keyword evidence="5" id="KW-0547">Nucleotide-binding</keyword>
<comment type="caution">
    <text evidence="13">The sequence shown here is derived from an EMBL/GenBank/DDBJ whole genome shotgun (WGS) entry which is preliminary data.</text>
</comment>
<dbReference type="InterPro" id="IPR005999">
    <property type="entry name" value="Glycerol_kin"/>
</dbReference>
<dbReference type="EMBL" id="PIPI01000002">
    <property type="protein sequence ID" value="RUO20654.1"/>
    <property type="molecule type" value="Genomic_DNA"/>
</dbReference>
<evidence type="ECO:0000259" key="12">
    <source>
        <dbReference type="Pfam" id="PF02782"/>
    </source>
</evidence>
<dbReference type="PROSITE" id="PS00933">
    <property type="entry name" value="FGGY_KINASES_1"/>
    <property type="match status" value="1"/>
</dbReference>
<feature type="domain" description="Carbohydrate kinase FGGY C-terminal" evidence="12">
    <location>
        <begin position="262"/>
        <end position="446"/>
    </location>
</feature>
<dbReference type="GO" id="GO:0019563">
    <property type="term" value="P:glycerol catabolic process"/>
    <property type="evidence" value="ECO:0007669"/>
    <property type="project" value="TreeGrafter"/>
</dbReference>
<keyword evidence="6 13" id="KW-0418">Kinase</keyword>
<dbReference type="OrthoDB" id="9805576at2"/>
<comment type="catalytic activity">
    <reaction evidence="10">
        <text>glycerol + ATP = sn-glycerol 3-phosphate + ADP + H(+)</text>
        <dbReference type="Rhea" id="RHEA:21644"/>
        <dbReference type="ChEBI" id="CHEBI:15378"/>
        <dbReference type="ChEBI" id="CHEBI:17754"/>
        <dbReference type="ChEBI" id="CHEBI:30616"/>
        <dbReference type="ChEBI" id="CHEBI:57597"/>
        <dbReference type="ChEBI" id="CHEBI:456216"/>
        <dbReference type="EC" id="2.7.1.30"/>
    </reaction>
</comment>
<evidence type="ECO:0000313" key="14">
    <source>
        <dbReference type="Proteomes" id="UP000288212"/>
    </source>
</evidence>
<dbReference type="AlphaFoldDB" id="A0A432VVY1"/>
<evidence type="ECO:0000313" key="13">
    <source>
        <dbReference type="EMBL" id="RUO20654.1"/>
    </source>
</evidence>
<gene>
    <name evidence="13" type="primary">glpK</name>
    <name evidence="13" type="ORF">CWE06_04920</name>
</gene>
<dbReference type="GO" id="GO:0006072">
    <property type="term" value="P:glycerol-3-phosphate metabolic process"/>
    <property type="evidence" value="ECO:0007669"/>
    <property type="project" value="InterPro"/>
</dbReference>
<dbReference type="Pfam" id="PF02782">
    <property type="entry name" value="FGGY_C"/>
    <property type="match status" value="1"/>
</dbReference>
<organism evidence="13 14">
    <name type="scientific">Aliidiomarina haloalkalitolerans</name>
    <dbReference type="NCBI Taxonomy" id="859059"/>
    <lineage>
        <taxon>Bacteria</taxon>
        <taxon>Pseudomonadati</taxon>
        <taxon>Pseudomonadota</taxon>
        <taxon>Gammaproteobacteria</taxon>
        <taxon>Alteromonadales</taxon>
        <taxon>Idiomarinaceae</taxon>
        <taxon>Aliidiomarina</taxon>
    </lineage>
</organism>
<sequence length="492" mass="54262">MSKTYILAIDQGTTSSRAMLYNARLQVVGRGQFEFKQYFPANGYVEHDPEEIWQTTLQACRQALTDANVQAHDVAGIGITNQRETSVVWDLKTGKPIHRAIVWQDRRTAEQCRQLQQANHEPWVQKRTGLLLDPYFSATKVAWMLDHVKGARARAEAGELAFGTIDCFLLWRLTKGQVHATDATNASRTQLMNLSSRQWDSELCELFAVPMAMLPSIEDNAHHFGVADSSWLGADIPITAMIGDQQGALVGQACLEPGHIKSTYGTGCFALVNTGQEQVHSEHRLLTTLGYQLNGQPTYALEGSIFMAGAIVQWLRDKLGIIQTAAETERLAEGVPCDQSELLIPAFTGLGAPYWDPDARAAIFGMTRDTGKKQLAAAALRSVALQTRDLLQAMVEDGQTIETVKVDGGMTDNGWFMQALADITGYTVLRADTAEITARGTAFLAGLEVGLFKQLHDLQQLCRTKGTFSAEITSNERDKLYQRWLAAVAKVR</sequence>
<dbReference type="GO" id="GO:0005829">
    <property type="term" value="C:cytosol"/>
    <property type="evidence" value="ECO:0007669"/>
    <property type="project" value="TreeGrafter"/>
</dbReference>
<feature type="domain" description="Carbohydrate kinase FGGY N-terminal" evidence="11">
    <location>
        <begin position="5"/>
        <end position="251"/>
    </location>
</feature>
<proteinExistence type="inferred from homology"/>
<dbReference type="PANTHER" id="PTHR10196:SF78">
    <property type="entry name" value="GLYCEROL KINASE"/>
    <property type="match status" value="1"/>
</dbReference>
<dbReference type="GO" id="GO:0005524">
    <property type="term" value="F:ATP binding"/>
    <property type="evidence" value="ECO:0007669"/>
    <property type="project" value="UniProtKB-KW"/>
</dbReference>
<dbReference type="PANTHER" id="PTHR10196">
    <property type="entry name" value="SUGAR KINASE"/>
    <property type="match status" value="1"/>
</dbReference>
<dbReference type="Proteomes" id="UP000288212">
    <property type="component" value="Unassembled WGS sequence"/>
</dbReference>
<keyword evidence="8" id="KW-0067">ATP-binding</keyword>
<dbReference type="NCBIfam" id="TIGR01311">
    <property type="entry name" value="glycerol_kin"/>
    <property type="match status" value="1"/>
</dbReference>
<dbReference type="SUPFAM" id="SSF53067">
    <property type="entry name" value="Actin-like ATPase domain"/>
    <property type="match status" value="2"/>
</dbReference>
<evidence type="ECO:0000256" key="1">
    <source>
        <dbReference type="ARBA" id="ARBA00005190"/>
    </source>
</evidence>
<dbReference type="InterPro" id="IPR000577">
    <property type="entry name" value="Carb_kinase_FGGY"/>
</dbReference>
<dbReference type="GO" id="GO:0004370">
    <property type="term" value="F:glycerol kinase activity"/>
    <property type="evidence" value="ECO:0007669"/>
    <property type="project" value="UniProtKB-EC"/>
</dbReference>
<comment type="similarity">
    <text evidence="2">Belongs to the FGGY kinase family.</text>
</comment>
<name>A0A432VVY1_9GAMM</name>
<evidence type="ECO:0000256" key="8">
    <source>
        <dbReference type="ARBA" id="ARBA00022840"/>
    </source>
</evidence>
<dbReference type="Pfam" id="PF00370">
    <property type="entry name" value="FGGY_N"/>
    <property type="match status" value="1"/>
</dbReference>
<dbReference type="RefSeq" id="WP_126791770.1">
    <property type="nucleotide sequence ID" value="NZ_PIPI01000002.1"/>
</dbReference>
<reference evidence="13 14" key="1">
    <citation type="journal article" date="2011" name="Front. Microbiol.">
        <title>Genomic signatures of strain selection and enhancement in Bacillus atrophaeus var. globigii, a historical biowarfare simulant.</title>
        <authorList>
            <person name="Gibbons H.S."/>
            <person name="Broomall S.M."/>
            <person name="McNew L.A."/>
            <person name="Daligault H."/>
            <person name="Chapman C."/>
            <person name="Bruce D."/>
            <person name="Karavis M."/>
            <person name="Krepps M."/>
            <person name="McGregor P.A."/>
            <person name="Hong C."/>
            <person name="Park K.H."/>
            <person name="Akmal A."/>
            <person name="Feldman A."/>
            <person name="Lin J.S."/>
            <person name="Chang W.E."/>
            <person name="Higgs B.W."/>
            <person name="Demirev P."/>
            <person name="Lindquist J."/>
            <person name="Liem A."/>
            <person name="Fochler E."/>
            <person name="Read T.D."/>
            <person name="Tapia R."/>
            <person name="Johnson S."/>
            <person name="Bishop-Lilly K.A."/>
            <person name="Detter C."/>
            <person name="Han C."/>
            <person name="Sozhamannan S."/>
            <person name="Rosenzweig C.N."/>
            <person name="Skowronski E.W."/>
        </authorList>
    </citation>
    <scope>NUCLEOTIDE SEQUENCE [LARGE SCALE GENOMIC DNA]</scope>
    <source>
        <strain evidence="13 14">AK5</strain>
    </source>
</reference>
<evidence type="ECO:0000256" key="9">
    <source>
        <dbReference type="ARBA" id="ARBA00043149"/>
    </source>
</evidence>
<comment type="pathway">
    <text evidence="1">Polyol metabolism; glycerol degradation via glycerol kinase pathway; sn-glycerol 3-phosphate from glycerol: step 1/1.</text>
</comment>
<evidence type="ECO:0000256" key="4">
    <source>
        <dbReference type="ARBA" id="ARBA00022679"/>
    </source>
</evidence>
<evidence type="ECO:0000259" key="11">
    <source>
        <dbReference type="Pfam" id="PF00370"/>
    </source>
</evidence>
<dbReference type="NCBIfam" id="NF000756">
    <property type="entry name" value="PRK00047.1"/>
    <property type="match status" value="1"/>
</dbReference>
<dbReference type="EC" id="2.7.1.30" evidence="3"/>
<keyword evidence="7" id="KW-0319">Glycerol metabolism</keyword>
<dbReference type="PIRSF" id="PIRSF000538">
    <property type="entry name" value="GlpK"/>
    <property type="match status" value="1"/>
</dbReference>
<evidence type="ECO:0000256" key="7">
    <source>
        <dbReference type="ARBA" id="ARBA00022798"/>
    </source>
</evidence>
<dbReference type="FunFam" id="3.30.420.40:FF:000008">
    <property type="entry name" value="Glycerol kinase"/>
    <property type="match status" value="1"/>
</dbReference>
<dbReference type="InterPro" id="IPR018483">
    <property type="entry name" value="Carb_kinase_FGGY_CS"/>
</dbReference>
<evidence type="ECO:0000256" key="5">
    <source>
        <dbReference type="ARBA" id="ARBA00022741"/>
    </source>
</evidence>
<evidence type="ECO:0000256" key="6">
    <source>
        <dbReference type="ARBA" id="ARBA00022777"/>
    </source>
</evidence>
<dbReference type="FunFam" id="3.30.420.40:FF:000007">
    <property type="entry name" value="Glycerol kinase"/>
    <property type="match status" value="1"/>
</dbReference>
<dbReference type="InterPro" id="IPR043129">
    <property type="entry name" value="ATPase_NBD"/>
</dbReference>
<evidence type="ECO:0000256" key="2">
    <source>
        <dbReference type="ARBA" id="ARBA00009156"/>
    </source>
</evidence>
<dbReference type="Gene3D" id="3.30.420.40">
    <property type="match status" value="2"/>
</dbReference>
<evidence type="ECO:0000256" key="10">
    <source>
        <dbReference type="ARBA" id="ARBA00052101"/>
    </source>
</evidence>
<dbReference type="InterPro" id="IPR018485">
    <property type="entry name" value="FGGY_C"/>
</dbReference>
<keyword evidence="14" id="KW-1185">Reference proteome</keyword>
<protein>
    <recommendedName>
        <fullName evidence="3">glycerol kinase</fullName>
        <ecNumber evidence="3">2.7.1.30</ecNumber>
    </recommendedName>
    <alternativeName>
        <fullName evidence="9">ATP:glycerol 3-phosphotransferase</fullName>
    </alternativeName>
</protein>
<accession>A0A432VVY1</accession>